<accession>A0A2A8CU82</accession>
<proteinExistence type="predicted"/>
<comment type="caution">
    <text evidence="3">The sequence shown here is derived from an EMBL/GenBank/DDBJ whole genome shotgun (WGS) entry which is preliminary data.</text>
</comment>
<feature type="region of interest" description="Disordered" evidence="1">
    <location>
        <begin position="59"/>
        <end position="98"/>
    </location>
</feature>
<dbReference type="RefSeq" id="WP_098078419.1">
    <property type="nucleotide sequence ID" value="NZ_PDEQ01000010.1"/>
</dbReference>
<keyword evidence="4" id="KW-1185">Reference proteome</keyword>
<sequence length="98" mass="10994">MDGSVLFDPKYLPIILATLIGFSILAAALLVPVWRFLEREEKVAEKWTPDQIAEHIENIRSEYEEKEQEQAPSERAFSDVGSQAPADPETPADKASDH</sequence>
<name>A0A2A8CU82_9BACT</name>
<gene>
    <name evidence="3" type="ORF">CRI94_16090</name>
</gene>
<dbReference type="OrthoDB" id="1496242at2"/>
<evidence type="ECO:0000256" key="1">
    <source>
        <dbReference type="SAM" id="MobiDB-lite"/>
    </source>
</evidence>
<keyword evidence="2" id="KW-0812">Transmembrane</keyword>
<keyword evidence="2" id="KW-1133">Transmembrane helix</keyword>
<feature type="transmembrane region" description="Helical" evidence="2">
    <location>
        <begin position="12"/>
        <end position="37"/>
    </location>
</feature>
<organism evidence="3 4">
    <name type="scientific">Longibacter salinarum</name>
    <dbReference type="NCBI Taxonomy" id="1850348"/>
    <lineage>
        <taxon>Bacteria</taxon>
        <taxon>Pseudomonadati</taxon>
        <taxon>Rhodothermota</taxon>
        <taxon>Rhodothermia</taxon>
        <taxon>Rhodothermales</taxon>
        <taxon>Salisaetaceae</taxon>
        <taxon>Longibacter</taxon>
    </lineage>
</organism>
<keyword evidence="2" id="KW-0472">Membrane</keyword>
<reference evidence="3 4" key="1">
    <citation type="submission" date="2017-10" db="EMBL/GenBank/DDBJ databases">
        <title>Draft genome of Longibacter Salinarum.</title>
        <authorList>
            <person name="Goh K.M."/>
            <person name="Shamsir M.S."/>
            <person name="Lim S.W."/>
        </authorList>
    </citation>
    <scope>NUCLEOTIDE SEQUENCE [LARGE SCALE GENOMIC DNA]</scope>
    <source>
        <strain evidence="3 4">KCTC 52045</strain>
    </source>
</reference>
<evidence type="ECO:0000256" key="2">
    <source>
        <dbReference type="SAM" id="Phobius"/>
    </source>
</evidence>
<dbReference type="EMBL" id="PDEQ01000010">
    <property type="protein sequence ID" value="PEN11307.1"/>
    <property type="molecule type" value="Genomic_DNA"/>
</dbReference>
<evidence type="ECO:0000313" key="3">
    <source>
        <dbReference type="EMBL" id="PEN11307.1"/>
    </source>
</evidence>
<dbReference type="Proteomes" id="UP000220102">
    <property type="component" value="Unassembled WGS sequence"/>
</dbReference>
<protein>
    <submittedName>
        <fullName evidence="3">Uncharacterized protein</fullName>
    </submittedName>
</protein>
<dbReference type="AlphaFoldDB" id="A0A2A8CU82"/>
<evidence type="ECO:0000313" key="4">
    <source>
        <dbReference type="Proteomes" id="UP000220102"/>
    </source>
</evidence>